<dbReference type="Proteomes" id="UP000179467">
    <property type="component" value="Unassembled WGS sequence"/>
</dbReference>
<proteinExistence type="predicted"/>
<dbReference type="AlphaFoldDB" id="A0A1S1HA05"/>
<comment type="caution">
    <text evidence="1">The sequence shown here is derived from an EMBL/GenBank/DDBJ whole genome shotgun (WGS) entry which is preliminary data.</text>
</comment>
<accession>A0A1S1HA05</accession>
<protein>
    <recommendedName>
        <fullName evidence="3">TIGR02594 family protein</fullName>
    </recommendedName>
</protein>
<sequence length="180" mass="19783">MPQLPQLYRFLERLDPLPRMLREALKLLDTREQPGPGNNPVIMQWVRELADPAVASVYTADAVPWCGLFMAIVAKRAARQPVSGPLWALNWGKFGVEAGQPMLGDVLTFVRPEGGHVALYVGESARSYHVLGGNQSDRVCFTEIAKTRLRAARRPAYANRPATVKPYILGSSGSLSVNEA</sequence>
<evidence type="ECO:0000313" key="2">
    <source>
        <dbReference type="Proteomes" id="UP000179467"/>
    </source>
</evidence>
<keyword evidence="2" id="KW-1185">Reference proteome</keyword>
<evidence type="ECO:0000313" key="1">
    <source>
        <dbReference type="EMBL" id="OHT18954.1"/>
    </source>
</evidence>
<dbReference type="InterPro" id="IPR013423">
    <property type="entry name" value="CHP02594"/>
</dbReference>
<dbReference type="RefSeq" id="WP_070935496.1">
    <property type="nucleotide sequence ID" value="NZ_MIPT01000001.1"/>
</dbReference>
<dbReference type="EMBL" id="MIPT01000001">
    <property type="protein sequence ID" value="OHT18954.1"/>
    <property type="molecule type" value="Genomic_DNA"/>
</dbReference>
<evidence type="ECO:0008006" key="3">
    <source>
        <dbReference type="Google" id="ProtNLM"/>
    </source>
</evidence>
<reference evidence="1 2" key="1">
    <citation type="submission" date="2016-09" db="EMBL/GenBank/DDBJ databases">
        <title>Metabolic pathway, cell adaptation mechanisms and a novel monoxygenase revealed through proteogenomic-transcription analysis of a Sphingomonas haloaromaticamans strain degrading the fungicide ortho-phenylphenol.</title>
        <authorList>
            <person name="Perruchon C."/>
            <person name="Papadopoulou E.S."/>
            <person name="Rousidou C."/>
            <person name="Vasileiadis S."/>
            <person name="Tanou G."/>
            <person name="Amoutzias G."/>
            <person name="Molassiotis A."/>
            <person name="Karpouzas D.G."/>
        </authorList>
    </citation>
    <scope>NUCLEOTIDE SEQUENCE [LARGE SCALE GENOMIC DNA]</scope>
    <source>
        <strain evidence="1 2">P3</strain>
    </source>
</reference>
<organism evidence="1 2">
    <name type="scientific">Edaphosphingomonas haloaromaticamans</name>
    <dbReference type="NCBI Taxonomy" id="653954"/>
    <lineage>
        <taxon>Bacteria</taxon>
        <taxon>Pseudomonadati</taxon>
        <taxon>Pseudomonadota</taxon>
        <taxon>Alphaproteobacteria</taxon>
        <taxon>Sphingomonadales</taxon>
        <taxon>Rhizorhabdaceae</taxon>
        <taxon>Edaphosphingomonas</taxon>
    </lineage>
</organism>
<dbReference type="NCBIfam" id="TIGR02594">
    <property type="entry name" value="TIGR02594 family protein"/>
    <property type="match status" value="1"/>
</dbReference>
<gene>
    <name evidence="1" type="ORF">BHE75_00934</name>
</gene>
<name>A0A1S1HA05_9SPHN</name>
<dbReference type="OrthoDB" id="5395100at2"/>